<evidence type="ECO:0000313" key="2">
    <source>
        <dbReference type="EMBL" id="AEF40745.1"/>
    </source>
</evidence>
<accession>F6ER58</accession>
<dbReference type="Gene3D" id="3.40.50.720">
    <property type="entry name" value="NAD(P)-binding Rossmann-like Domain"/>
    <property type="match status" value="1"/>
</dbReference>
<evidence type="ECO:0000313" key="3">
    <source>
        <dbReference type="Proteomes" id="UP000009235"/>
    </source>
</evidence>
<dbReference type="InterPro" id="IPR016040">
    <property type="entry name" value="NAD(P)-bd_dom"/>
</dbReference>
<dbReference type="PANTHER" id="PTHR43355">
    <property type="entry name" value="FLAVIN REDUCTASE (NADPH)"/>
    <property type="match status" value="1"/>
</dbReference>
<dbReference type="GO" id="GO:0004074">
    <property type="term" value="F:biliverdin reductase [NAD(P)H] activity"/>
    <property type="evidence" value="ECO:0007669"/>
    <property type="project" value="TreeGrafter"/>
</dbReference>
<dbReference type="PANTHER" id="PTHR43355:SF2">
    <property type="entry name" value="FLAVIN REDUCTASE (NADPH)"/>
    <property type="match status" value="1"/>
</dbReference>
<gene>
    <name evidence="2" type="ordered locus">AS9A_2298</name>
</gene>
<dbReference type="eggNOG" id="COG0702">
    <property type="taxonomic scope" value="Bacteria"/>
</dbReference>
<reference evidence="2 3" key="1">
    <citation type="journal article" date="2011" name="J. Bacteriol.">
        <title>Complete genome sequence of Amycolicicoccus subflavus DQS3-9A1T, an actinomycete isolated from crude oil-polluted soil.</title>
        <authorList>
            <person name="Cai M."/>
            <person name="Chen W.M."/>
            <person name="Nie Y."/>
            <person name="Chi C.Q."/>
            <person name="Wang Y.N."/>
            <person name="Tang Y.Q."/>
            <person name="Li G.Y."/>
            <person name="Wu X.L."/>
        </authorList>
    </citation>
    <scope>NUCLEOTIDE SEQUENCE [LARGE SCALE GENOMIC DNA]</scope>
    <source>
        <strain evidence="3">DSM 45089 / DQS3-9A1</strain>
    </source>
</reference>
<evidence type="ECO:0000259" key="1">
    <source>
        <dbReference type="Pfam" id="PF13460"/>
    </source>
</evidence>
<dbReference type="OrthoDB" id="3763081at2"/>
<sequence>MNILVAGATGGSGRAVVAELLARGHSVTALARHASDLTTSGTNGSLRAVDGDVTDSEFVRDAVKGQDAVVVTLGISENPMRVRLLGPKHSVLEVRSIGTRNLIESMRAHGVSKLIVQSSFGVGDTAGKLRWLDRLFFAMLIKPQIADHAKQEAMVRSSGLDWVVVQPVHLNDNPSSGTPHVSSSGEVASWSVPRATVASAIAEAAESADYVGNSVAVSA</sequence>
<organism evidence="2 3">
    <name type="scientific">Hoyosella subflava (strain DSM 45089 / JCM 17490 / NBRC 109087 / DQS3-9A1)</name>
    <name type="common">Amycolicicoccus subflavus</name>
    <dbReference type="NCBI Taxonomy" id="443218"/>
    <lineage>
        <taxon>Bacteria</taxon>
        <taxon>Bacillati</taxon>
        <taxon>Actinomycetota</taxon>
        <taxon>Actinomycetes</taxon>
        <taxon>Mycobacteriales</taxon>
        <taxon>Hoyosellaceae</taxon>
        <taxon>Hoyosella</taxon>
    </lineage>
</organism>
<keyword evidence="3" id="KW-1185">Reference proteome</keyword>
<name>F6ER58_HOYSD</name>
<dbReference type="SUPFAM" id="SSF51735">
    <property type="entry name" value="NAD(P)-binding Rossmann-fold domains"/>
    <property type="match status" value="1"/>
</dbReference>
<dbReference type="Pfam" id="PF13460">
    <property type="entry name" value="NAD_binding_10"/>
    <property type="match status" value="1"/>
</dbReference>
<dbReference type="GO" id="GO:0042602">
    <property type="term" value="F:riboflavin reductase (NADPH) activity"/>
    <property type="evidence" value="ECO:0007669"/>
    <property type="project" value="TreeGrafter"/>
</dbReference>
<dbReference type="RefSeq" id="WP_013807094.1">
    <property type="nucleotide sequence ID" value="NC_015564.1"/>
</dbReference>
<dbReference type="KEGG" id="asd:AS9A_2298"/>
<dbReference type="EMBL" id="CP002786">
    <property type="protein sequence ID" value="AEF40745.1"/>
    <property type="molecule type" value="Genomic_DNA"/>
</dbReference>
<dbReference type="InterPro" id="IPR051606">
    <property type="entry name" value="Polyketide_Oxido-like"/>
</dbReference>
<dbReference type="Proteomes" id="UP000009235">
    <property type="component" value="Chromosome"/>
</dbReference>
<dbReference type="AlphaFoldDB" id="F6ER58"/>
<dbReference type="HOGENOM" id="CLU_025711_4_5_11"/>
<proteinExistence type="predicted"/>
<feature type="domain" description="NAD(P)-binding" evidence="1">
    <location>
        <begin position="7"/>
        <end position="206"/>
    </location>
</feature>
<protein>
    <submittedName>
        <fullName evidence="2">NAD-dependent epimerase/dehydratase</fullName>
    </submittedName>
</protein>
<dbReference type="InterPro" id="IPR036291">
    <property type="entry name" value="NAD(P)-bd_dom_sf"/>
</dbReference>
<dbReference type="STRING" id="443218.AS9A_2298"/>